<feature type="chain" id="PRO_5045456169" evidence="4">
    <location>
        <begin position="27"/>
        <end position="984"/>
    </location>
</feature>
<sequence>MIISTFCRKCLVTVSCLVAITCTAIAQVNYAKLVNPFVGTGGHGHTYPGATLPHGMVQLSPDTRLEGWDGCGGYHYDDQYIYGFTHTHLSGTGIPDYCDILLMPMAGKPSADNKVYGSSFSHQNEQAWAGYYSVLLNKGNIKTEFTATERVGMHHYTFSSDDDNTIIIDLKHRDEVLASTLKLEDAYTVSGMRRSKSWAQNQYVYFVIKFSKPIINKGLWNNEQLTTLAVNNEIDSKNIKAFFQFDLKKDKNIYVKVALSPVSVEGAKRNLNAELPGWDFQKTTLAAMAKWNKALGKIEVKGDKEKLKIFYTALYHTEVVPNINMDVDGQYKGMDNNIHKAVGFTYYSVFSLWDTYRGAHPLYTIVDQQRTTDYIKTFLTQYKEGGRLPVWELASNETECMIGYHSVPVIADAYAKGINIGNPAMALQAMQHSANLDHFGLSFLKQQAVIQSDDEQESVSKTLEYAYDDWCIAQTAKLLGNTSIYNTFIKRAQNYKNVFDSKLGYMRPRKNGDWLSPFDPKEVNNNYTEANSWQYSFYMPQDVGTYIKMLGGVDKMAQQLNTLFTTTTATTGREQSDITGLIGQYAHGNEPSHHIAYLYNYCNAPNKTQQLVHQICSEFYKNTPDGLIGNEDCGQMSAWYVLSAMGFYQVTPGTTLYNIGTPAFEQVLVHLENGKTFTIKANNLSGNNYYVGQIKLNNANQTIATNNLQIDYKDMMKGATLVFGMTDKPASANIFTNTMVPTIKEDGFVINPIIEGAGTSFRGNKNVAITTVQPNCTIYYTEDGTVPTTKSDVYKNELIINKSLALKAIAVDDKGNSSAITTAIYKKIDNNWTVTLNSKYEQMYDAGGAEGLVDGIRGSTNWRKGNWQGYQKTDFSAMVDLKTATNISEVTIGFMQDTRAWIVMPKAIKVEVSLDGQQFTTIGSLQNILPIEDLEAQLKSAVIKCNPTSARYVRVTALQYGKLPSWHEGAGGDTHIFVDEIEIK</sequence>
<dbReference type="InterPro" id="IPR000421">
    <property type="entry name" value="FA58C"/>
</dbReference>
<dbReference type="Gene3D" id="1.20.1050.60">
    <property type="entry name" value="alpha-1,2-mannosidase"/>
    <property type="match status" value="1"/>
</dbReference>
<dbReference type="InterPro" id="IPR014718">
    <property type="entry name" value="GH-type_carb-bd"/>
</dbReference>
<dbReference type="Pfam" id="PF07971">
    <property type="entry name" value="Glyco_hydro_92"/>
    <property type="match status" value="1"/>
</dbReference>
<dbReference type="GO" id="GO:0016798">
    <property type="term" value="F:hydrolase activity, acting on glycosyl bonds"/>
    <property type="evidence" value="ECO:0007669"/>
    <property type="project" value="UniProtKB-KW"/>
</dbReference>
<evidence type="ECO:0000256" key="3">
    <source>
        <dbReference type="ARBA" id="ARBA00022837"/>
    </source>
</evidence>
<dbReference type="Gene3D" id="3.30.2080.10">
    <property type="entry name" value="GH92 mannosidase domain"/>
    <property type="match status" value="1"/>
</dbReference>
<dbReference type="PANTHER" id="PTHR12143">
    <property type="entry name" value="PEPTIDE N-GLYCANASE PNGASE -RELATED"/>
    <property type="match status" value="1"/>
</dbReference>
<dbReference type="InterPro" id="IPR012939">
    <property type="entry name" value="Glyco_hydro_92"/>
</dbReference>
<dbReference type="InterPro" id="IPR008979">
    <property type="entry name" value="Galactose-bd-like_sf"/>
</dbReference>
<dbReference type="NCBIfam" id="TIGR01180">
    <property type="entry name" value="aman2_put"/>
    <property type="match status" value="1"/>
</dbReference>
<dbReference type="InterPro" id="IPR050883">
    <property type="entry name" value="PNGase"/>
</dbReference>
<name>A0ABV8QU09_9BACT</name>
<feature type="signal peptide" evidence="4">
    <location>
        <begin position="1"/>
        <end position="26"/>
    </location>
</feature>
<evidence type="ECO:0000259" key="5">
    <source>
        <dbReference type="PROSITE" id="PS50022"/>
    </source>
</evidence>
<feature type="domain" description="F5/8 type C" evidence="5">
    <location>
        <begin position="817"/>
        <end position="979"/>
    </location>
</feature>
<dbReference type="Pfam" id="PF13290">
    <property type="entry name" value="CHB_HEX_C_1"/>
    <property type="match status" value="1"/>
</dbReference>
<reference evidence="7" key="1">
    <citation type="journal article" date="2019" name="Int. J. Syst. Evol. Microbiol.">
        <title>The Global Catalogue of Microorganisms (GCM) 10K type strain sequencing project: providing services to taxonomists for standard genome sequencing and annotation.</title>
        <authorList>
            <consortium name="The Broad Institute Genomics Platform"/>
            <consortium name="The Broad Institute Genome Sequencing Center for Infectious Disease"/>
            <person name="Wu L."/>
            <person name="Ma J."/>
        </authorList>
    </citation>
    <scope>NUCLEOTIDE SEQUENCE [LARGE SCALE GENOMIC DNA]</scope>
    <source>
        <strain evidence="7">CECT 8289</strain>
    </source>
</reference>
<evidence type="ECO:0000313" key="6">
    <source>
        <dbReference type="EMBL" id="MFC4263667.1"/>
    </source>
</evidence>
<keyword evidence="3" id="KW-0106">Calcium</keyword>
<protein>
    <submittedName>
        <fullName evidence="6">GH92 family glycosyl hydrolase</fullName>
        <ecNumber evidence="6">3.2.1.-</ecNumber>
    </submittedName>
</protein>
<evidence type="ECO:0000313" key="7">
    <source>
        <dbReference type="Proteomes" id="UP001595907"/>
    </source>
</evidence>
<dbReference type="EMBL" id="JBHSCZ010000003">
    <property type="protein sequence ID" value="MFC4263667.1"/>
    <property type="molecule type" value="Genomic_DNA"/>
</dbReference>
<keyword evidence="4" id="KW-0732">Signal</keyword>
<accession>A0ABV8QU09</accession>
<dbReference type="InterPro" id="IPR059177">
    <property type="entry name" value="GH29D-like_dom"/>
</dbReference>
<keyword evidence="6" id="KW-0378">Hydrolase</keyword>
<dbReference type="RefSeq" id="WP_379710570.1">
    <property type="nucleotide sequence ID" value="NZ_JBHSCZ010000003.1"/>
</dbReference>
<evidence type="ECO:0000256" key="2">
    <source>
        <dbReference type="ARBA" id="ARBA00011245"/>
    </source>
</evidence>
<dbReference type="Proteomes" id="UP001595907">
    <property type="component" value="Unassembled WGS sequence"/>
</dbReference>
<comment type="cofactor">
    <cofactor evidence="1">
        <name>Ca(2+)</name>
        <dbReference type="ChEBI" id="CHEBI:29108"/>
    </cofactor>
</comment>
<dbReference type="InterPro" id="IPR041371">
    <property type="entry name" value="GH92_N"/>
</dbReference>
<evidence type="ECO:0000256" key="1">
    <source>
        <dbReference type="ARBA" id="ARBA00001913"/>
    </source>
</evidence>
<comment type="subunit">
    <text evidence="2">Monomer.</text>
</comment>
<dbReference type="InterPro" id="IPR005887">
    <property type="entry name" value="GH92_a_mannosidase_put"/>
</dbReference>
<dbReference type="SUPFAM" id="SSF48208">
    <property type="entry name" value="Six-hairpin glycosidases"/>
    <property type="match status" value="1"/>
</dbReference>
<dbReference type="Gene3D" id="2.70.98.10">
    <property type="match status" value="1"/>
</dbReference>
<dbReference type="EC" id="3.2.1.-" evidence="6"/>
<dbReference type="PANTHER" id="PTHR12143:SF39">
    <property type="entry name" value="SECRETED PROTEIN"/>
    <property type="match status" value="1"/>
</dbReference>
<organism evidence="6 7">
    <name type="scientific">Ferruginibacter yonginensis</name>
    <dbReference type="NCBI Taxonomy" id="1310416"/>
    <lineage>
        <taxon>Bacteria</taxon>
        <taxon>Pseudomonadati</taxon>
        <taxon>Bacteroidota</taxon>
        <taxon>Chitinophagia</taxon>
        <taxon>Chitinophagales</taxon>
        <taxon>Chitinophagaceae</taxon>
        <taxon>Ferruginibacter</taxon>
    </lineage>
</organism>
<dbReference type="Gene3D" id="1.20.1610.10">
    <property type="entry name" value="alpha-1,2-mannosidases domains"/>
    <property type="match status" value="1"/>
</dbReference>
<comment type="caution">
    <text evidence="6">The sequence shown here is derived from an EMBL/GenBank/DDBJ whole genome shotgun (WGS) entry which is preliminary data.</text>
</comment>
<evidence type="ECO:0000256" key="4">
    <source>
        <dbReference type="SAM" id="SignalP"/>
    </source>
</evidence>
<gene>
    <name evidence="6" type="ORF">ACFOWM_12300</name>
</gene>
<dbReference type="InterPro" id="IPR008928">
    <property type="entry name" value="6-hairpin_glycosidase_sf"/>
</dbReference>
<keyword evidence="6" id="KW-0326">Glycosidase</keyword>
<dbReference type="Gene3D" id="2.60.120.260">
    <property type="entry name" value="Galactose-binding domain-like"/>
    <property type="match status" value="1"/>
</dbReference>
<dbReference type="Pfam" id="PF17678">
    <property type="entry name" value="Glyco_hydro_92N"/>
    <property type="match status" value="1"/>
</dbReference>
<proteinExistence type="predicted"/>
<dbReference type="Pfam" id="PF00754">
    <property type="entry name" value="F5_F8_type_C"/>
    <property type="match status" value="1"/>
</dbReference>
<keyword evidence="7" id="KW-1185">Reference proteome</keyword>
<dbReference type="PROSITE" id="PS50022">
    <property type="entry name" value="FA58C_3"/>
    <property type="match status" value="1"/>
</dbReference>
<dbReference type="SUPFAM" id="SSF49785">
    <property type="entry name" value="Galactose-binding domain-like"/>
    <property type="match status" value="1"/>
</dbReference>